<organism evidence="1 2">
    <name type="scientific">Portunus trituberculatus</name>
    <name type="common">Swimming crab</name>
    <name type="synonym">Neptunus trituberculatus</name>
    <dbReference type="NCBI Taxonomy" id="210409"/>
    <lineage>
        <taxon>Eukaryota</taxon>
        <taxon>Metazoa</taxon>
        <taxon>Ecdysozoa</taxon>
        <taxon>Arthropoda</taxon>
        <taxon>Crustacea</taxon>
        <taxon>Multicrustacea</taxon>
        <taxon>Malacostraca</taxon>
        <taxon>Eumalacostraca</taxon>
        <taxon>Eucarida</taxon>
        <taxon>Decapoda</taxon>
        <taxon>Pleocyemata</taxon>
        <taxon>Brachyura</taxon>
        <taxon>Eubrachyura</taxon>
        <taxon>Portunoidea</taxon>
        <taxon>Portunidae</taxon>
        <taxon>Portuninae</taxon>
        <taxon>Portunus</taxon>
    </lineage>
</organism>
<evidence type="ECO:0000313" key="1">
    <source>
        <dbReference type="EMBL" id="MPC68345.1"/>
    </source>
</evidence>
<keyword evidence="2" id="KW-1185">Reference proteome</keyword>
<name>A0A5B7HFL5_PORTR</name>
<protein>
    <recommendedName>
        <fullName evidence="3">DUF4371 domain-containing protein</fullName>
    </recommendedName>
</protein>
<accession>A0A5B7HFL5</accession>
<comment type="caution">
    <text evidence="1">The sequence shown here is derived from an EMBL/GenBank/DDBJ whole genome shotgun (WGS) entry which is preliminary data.</text>
</comment>
<gene>
    <name evidence="1" type="ORF">E2C01_062545</name>
</gene>
<dbReference type="Proteomes" id="UP000324222">
    <property type="component" value="Unassembled WGS sequence"/>
</dbReference>
<evidence type="ECO:0008006" key="3">
    <source>
        <dbReference type="Google" id="ProtNLM"/>
    </source>
</evidence>
<dbReference type="EMBL" id="VSRR010027692">
    <property type="protein sequence ID" value="MPC68345.1"/>
    <property type="molecule type" value="Genomic_DNA"/>
</dbReference>
<dbReference type="AlphaFoldDB" id="A0A5B7HFL5"/>
<reference evidence="1 2" key="1">
    <citation type="submission" date="2019-05" db="EMBL/GenBank/DDBJ databases">
        <title>Another draft genome of Portunus trituberculatus and its Hox gene families provides insights of decapod evolution.</title>
        <authorList>
            <person name="Jeong J.-H."/>
            <person name="Song I."/>
            <person name="Kim S."/>
            <person name="Choi T."/>
            <person name="Kim D."/>
            <person name="Ryu S."/>
            <person name="Kim W."/>
        </authorList>
    </citation>
    <scope>NUCLEOTIDE SEQUENCE [LARGE SCALE GENOMIC DNA]</scope>
    <source>
        <tissue evidence="1">Muscle</tissue>
    </source>
</reference>
<proteinExistence type="predicted"/>
<sequence>MKENSSAGGLEPINEATGEALFKVTSDLLRKCGIAIENCIGFSCDGASNMIGESNFVWSRIKVTRSTKVVQKKFLKA</sequence>
<evidence type="ECO:0000313" key="2">
    <source>
        <dbReference type="Proteomes" id="UP000324222"/>
    </source>
</evidence>